<protein>
    <recommendedName>
        <fullName evidence="3">Sulfur reduction protein DsrE</fullName>
    </recommendedName>
</protein>
<sequence>MKLAILITTDKYKGHVENIIGSAKHLGYEIKCFIMDDGVNLLNDKNFVGKLKEAGSDVSLCEYSCSIRSIHEKVEGFLYASQYENASIINALTNEDRLLVF</sequence>
<evidence type="ECO:0000313" key="2">
    <source>
        <dbReference type="Proteomes" id="UP000320813"/>
    </source>
</evidence>
<dbReference type="AlphaFoldDB" id="A0A519B9K1"/>
<dbReference type="InterPro" id="IPR003787">
    <property type="entry name" value="Sulphur_relay_DsrE/F-like"/>
</dbReference>
<dbReference type="SUPFAM" id="SSF75169">
    <property type="entry name" value="DsrEFH-like"/>
    <property type="match status" value="1"/>
</dbReference>
<evidence type="ECO:0008006" key="3">
    <source>
        <dbReference type="Google" id="ProtNLM"/>
    </source>
</evidence>
<dbReference type="Pfam" id="PF02635">
    <property type="entry name" value="DsrE"/>
    <property type="match status" value="1"/>
</dbReference>
<gene>
    <name evidence="1" type="ORF">EVJ47_08575</name>
</gene>
<proteinExistence type="predicted"/>
<organism evidence="1 2">
    <name type="scientific">Candidatus Acidulodesulfobacterium ferriphilum</name>
    <dbReference type="NCBI Taxonomy" id="2597223"/>
    <lineage>
        <taxon>Bacteria</taxon>
        <taxon>Deltaproteobacteria</taxon>
        <taxon>Candidatus Acidulodesulfobacterales</taxon>
        <taxon>Candidatus Acidulodesulfobacterium</taxon>
    </lineage>
</organism>
<name>A0A519B9K1_9DELT</name>
<evidence type="ECO:0000313" key="1">
    <source>
        <dbReference type="EMBL" id="RZD13973.1"/>
    </source>
</evidence>
<dbReference type="EMBL" id="SGBD01000005">
    <property type="protein sequence ID" value="RZD13973.1"/>
    <property type="molecule type" value="Genomic_DNA"/>
</dbReference>
<reference evidence="1 2" key="1">
    <citation type="submission" date="2019-01" db="EMBL/GenBank/DDBJ databases">
        <title>Insights into ecological role of a new deltaproteobacterial order Candidatus Sinidesulfobacterales (Sva0485) by metagenomics and metatranscriptomics.</title>
        <authorList>
            <person name="Tan S."/>
            <person name="Liu J."/>
            <person name="Fang Y."/>
            <person name="Hedlund B.P."/>
            <person name="Lian Z.H."/>
            <person name="Huang L.Y."/>
            <person name="Li J.T."/>
            <person name="Huang L.N."/>
            <person name="Li W.J."/>
            <person name="Jiang H.C."/>
            <person name="Dong H.L."/>
            <person name="Shu W.S."/>
        </authorList>
    </citation>
    <scope>NUCLEOTIDE SEQUENCE [LARGE SCALE GENOMIC DNA]</scope>
    <source>
        <strain evidence="1">AP3</strain>
    </source>
</reference>
<dbReference type="InterPro" id="IPR027396">
    <property type="entry name" value="DsrEFH-like"/>
</dbReference>
<accession>A0A519B9K1</accession>
<comment type="caution">
    <text evidence="1">The sequence shown here is derived from an EMBL/GenBank/DDBJ whole genome shotgun (WGS) entry which is preliminary data.</text>
</comment>
<dbReference type="Proteomes" id="UP000320813">
    <property type="component" value="Unassembled WGS sequence"/>
</dbReference>